<proteinExistence type="predicted"/>
<evidence type="ECO:0000313" key="2">
    <source>
        <dbReference type="Proteomes" id="UP000272810"/>
    </source>
</evidence>
<dbReference type="EMBL" id="MH727553">
    <property type="protein sequence ID" value="AYB69811.1"/>
    <property type="molecule type" value="Genomic_DNA"/>
</dbReference>
<reference evidence="1 2" key="1">
    <citation type="submission" date="2018-08" db="EMBL/GenBank/DDBJ databases">
        <authorList>
            <person name="Adusei M."/>
            <person name="Benson E.L."/>
            <person name="Broder R.E."/>
            <person name="Bruner T.L."/>
            <person name="Chilel M.S."/>
            <person name="Colon E."/>
            <person name="Giovanelli J.S."/>
            <person name="Goodman D.J."/>
            <person name="He Y."/>
            <person name="Kamiyasu R.A."/>
            <person name="Lampon M.J."/>
            <person name="Ospina-Giraldo M.D."/>
            <person name="Randall A.N."/>
            <person name="Tarapata L.R."/>
            <person name="Xu X."/>
            <person name="Zhang C."/>
            <person name="Garlena R.A."/>
            <person name="Russell D.A."/>
            <person name="Pope W.H."/>
            <person name="Jacobs-Sera D."/>
            <person name="Hatfull G.F."/>
        </authorList>
    </citation>
    <scope>NUCLEOTIDE SEQUENCE [LARGE SCALE GENOMIC DNA]</scope>
</reference>
<dbReference type="Proteomes" id="UP000272810">
    <property type="component" value="Segment"/>
</dbReference>
<name>A0A385UE18_9CAUD</name>
<sequence>MFEIFGGAWKRAMRIAMQIMGREVTEEYTRLETVWRDPSTPTVTAKADAVSKLYANGLGCTATRREQMRDWDT</sequence>
<organism evidence="1 2">
    <name type="scientific">Mycobacterium phage LittleLaf</name>
    <dbReference type="NCBI Taxonomy" id="2301615"/>
    <lineage>
        <taxon>Viruses</taxon>
        <taxon>Duplodnaviria</taxon>
        <taxon>Heunggongvirae</taxon>
        <taxon>Uroviricota</taxon>
        <taxon>Caudoviricetes</taxon>
        <taxon>Marvinvirus</taxon>
        <taxon>Marvinvirus marvin</taxon>
    </lineage>
</organism>
<protein>
    <submittedName>
        <fullName evidence="1">Uncharacterized protein</fullName>
    </submittedName>
</protein>
<evidence type="ECO:0000313" key="1">
    <source>
        <dbReference type="EMBL" id="AYB69811.1"/>
    </source>
</evidence>
<accession>A0A385UE18</accession>
<gene>
    <name evidence="1" type="primary">1</name>
    <name evidence="1" type="ORF">SEA_LITTLELAF_1</name>
</gene>